<dbReference type="Proteomes" id="UP001203512">
    <property type="component" value="Unassembled WGS sequence"/>
</dbReference>
<comment type="caution">
    <text evidence="1">The sequence shown here is derived from an EMBL/GenBank/DDBJ whole genome shotgun (WGS) entry which is preliminary data.</text>
</comment>
<name>A0ABT0DUT4_9SPHN</name>
<protein>
    <submittedName>
        <fullName evidence="1">Uncharacterized protein</fullName>
    </submittedName>
</protein>
<accession>A0ABT0DUT4</accession>
<sequence>MELAIKPSGCIIWMTYDPLTLRPVSWRFFGSDPGERIKPLGARIGKHSRGDRGFRPDQRIIKARDFEKVGSVEELVDRLFGREDHEIASLLTHMAQRPEPDGEPWLHMVREGRIGAIPQNSDWESSGELAHLIDGYALLEQARGCDPAIFADEVLSVAIQTGSWPGGPRDLWIALFLEHRRWRLASPHEPDAAQRALLDTLVRQLREALAS</sequence>
<dbReference type="RefSeq" id="WP_247230305.1">
    <property type="nucleotide sequence ID" value="NZ_JALKHS010000006.1"/>
</dbReference>
<dbReference type="EMBL" id="JALKHS010000006">
    <property type="protein sequence ID" value="MCK0530712.1"/>
    <property type="molecule type" value="Genomic_DNA"/>
</dbReference>
<gene>
    <name evidence="1" type="ORF">MU848_03825</name>
</gene>
<reference evidence="1 2" key="1">
    <citation type="submission" date="2022-04" db="EMBL/GenBank/DDBJ databases">
        <authorList>
            <person name="Huq M.A."/>
        </authorList>
    </citation>
    <scope>NUCLEOTIDE SEQUENCE [LARGE SCALE GENOMIC DNA]</scope>
    <source>
        <strain evidence="1 2">MAH-33</strain>
    </source>
</reference>
<keyword evidence="2" id="KW-1185">Reference proteome</keyword>
<organism evidence="1 2">
    <name type="scientific">Sphingobium agri</name>
    <dbReference type="NCBI Taxonomy" id="2933566"/>
    <lineage>
        <taxon>Bacteria</taxon>
        <taxon>Pseudomonadati</taxon>
        <taxon>Pseudomonadota</taxon>
        <taxon>Alphaproteobacteria</taxon>
        <taxon>Sphingomonadales</taxon>
        <taxon>Sphingomonadaceae</taxon>
        <taxon>Sphingobium</taxon>
    </lineage>
</organism>
<proteinExistence type="predicted"/>
<evidence type="ECO:0000313" key="1">
    <source>
        <dbReference type="EMBL" id="MCK0530712.1"/>
    </source>
</evidence>
<evidence type="ECO:0000313" key="2">
    <source>
        <dbReference type="Proteomes" id="UP001203512"/>
    </source>
</evidence>